<evidence type="ECO:0000313" key="2">
    <source>
        <dbReference type="EMBL" id="OEK04924.1"/>
    </source>
</evidence>
<dbReference type="Proteomes" id="UP000095552">
    <property type="component" value="Unassembled WGS sequence"/>
</dbReference>
<comment type="caution">
    <text evidence="2">The sequence shown here is derived from an EMBL/GenBank/DDBJ whole genome shotgun (WGS) entry which is preliminary data.</text>
</comment>
<feature type="domain" description="Type 9 secretion system plug protein N-terminal" evidence="1">
    <location>
        <begin position="35"/>
        <end position="160"/>
    </location>
</feature>
<reference evidence="2 3" key="1">
    <citation type="submission" date="2016-08" db="EMBL/GenBank/DDBJ databases">
        <title>Draft genome of Fabibacter sp. strain SK-8.</title>
        <authorList>
            <person name="Wong S.-K."/>
            <person name="Hamasaki K."/>
            <person name="Yoshizawa S."/>
        </authorList>
    </citation>
    <scope>NUCLEOTIDE SEQUENCE [LARGE SCALE GENOMIC DNA]</scope>
    <source>
        <strain evidence="2 3">SK-8</strain>
    </source>
</reference>
<dbReference type="Gene3D" id="2.60.40.10">
    <property type="entry name" value="Immunoglobulins"/>
    <property type="match status" value="1"/>
</dbReference>
<dbReference type="RefSeq" id="WP_069836429.1">
    <property type="nucleotide sequence ID" value="NZ_MDGQ01000005.1"/>
</dbReference>
<dbReference type="EMBL" id="MDGQ01000005">
    <property type="protein sequence ID" value="OEK04924.1"/>
    <property type="molecule type" value="Genomic_DNA"/>
</dbReference>
<organism evidence="2 3">
    <name type="scientific">Roseivirga misakiensis</name>
    <dbReference type="NCBI Taxonomy" id="1563681"/>
    <lineage>
        <taxon>Bacteria</taxon>
        <taxon>Pseudomonadati</taxon>
        <taxon>Bacteroidota</taxon>
        <taxon>Cytophagia</taxon>
        <taxon>Cytophagales</taxon>
        <taxon>Roseivirgaceae</taxon>
        <taxon>Roseivirga</taxon>
    </lineage>
</organism>
<dbReference type="Pfam" id="PF17116">
    <property type="entry name" value="T9SS_plug_1st"/>
    <property type="match status" value="1"/>
</dbReference>
<proteinExistence type="predicted"/>
<keyword evidence="3" id="KW-1185">Reference proteome</keyword>
<evidence type="ECO:0000259" key="1">
    <source>
        <dbReference type="Pfam" id="PF17116"/>
    </source>
</evidence>
<evidence type="ECO:0000313" key="3">
    <source>
        <dbReference type="Proteomes" id="UP000095552"/>
    </source>
</evidence>
<name>A0A1E5T0M4_9BACT</name>
<dbReference type="InterPro" id="IPR031345">
    <property type="entry name" value="T9SS_Plug_N"/>
</dbReference>
<accession>A0A1E5T0M4</accession>
<dbReference type="InterPro" id="IPR013783">
    <property type="entry name" value="Ig-like_fold"/>
</dbReference>
<dbReference type="STRING" id="1563681.BFP71_15930"/>
<dbReference type="OrthoDB" id="1522602at2"/>
<sequence>MTKIKLIFLLILLSSKITLAQKKLVYGDHVYENTIKTVQLYPQGSSIQASLTPAVKELNDGPNLVLEFDDLRDDADYFFVYFIHCNADWSVSKMKPTMYLKAFNEFEIENFEFSSESKTNYVHYTFQIPSFKESGNYLAVVYRDRNKEDIILSKRFSIYNNQVGVGGNIGRSSVVSKRQSHQRVEVTLNYGDLRTFDPAMDFTVVVRQNARPDNMKVDLKPTFIDENAKLIRYQNLGDENDFLGGNEFRLFDISTVNGSGRNVAKIAFEENKPVAQLRLDQERDPAFFQFLDINGQYYIRDLESLRTGTITAEYVEVEFLLDIPKITDDIYVLGAFNLWNRNEESILKYDPVKEQYSAKQLLKQGWYNYTYWVDGNEPNLIENSFFDTENLYEVFIYYRPMGARGDQLVGYSSIPFNNRR</sequence>
<gene>
    <name evidence="2" type="ORF">BFP71_15930</name>
</gene>
<protein>
    <recommendedName>
        <fullName evidence="1">Type 9 secretion system plug protein N-terminal domain-containing protein</fullName>
    </recommendedName>
</protein>
<dbReference type="AlphaFoldDB" id="A0A1E5T0M4"/>